<organism evidence="2 3">
    <name type="scientific">Candidatus Shapirobacteria bacterium CG09_land_8_20_14_0_10_39_12</name>
    <dbReference type="NCBI Taxonomy" id="1974885"/>
    <lineage>
        <taxon>Bacteria</taxon>
        <taxon>Candidatus Shapironibacteriota</taxon>
    </lineage>
</organism>
<sequence length="64" mass="7292">MKKTKLLKLREAAVLLGVNPETLRRWDRSGRLSAVRIGSRGDRRYNVLDINRIINSANKGNNCN</sequence>
<dbReference type="SUPFAM" id="SSF46955">
    <property type="entry name" value="Putative DNA-binding domain"/>
    <property type="match status" value="1"/>
</dbReference>
<dbReference type="EMBL" id="PEZI01000018">
    <property type="protein sequence ID" value="PIS14797.1"/>
    <property type="molecule type" value="Genomic_DNA"/>
</dbReference>
<evidence type="ECO:0000313" key="3">
    <source>
        <dbReference type="Proteomes" id="UP000230775"/>
    </source>
</evidence>
<proteinExistence type="predicted"/>
<dbReference type="AlphaFoldDB" id="A0A2H0WQ95"/>
<protein>
    <recommendedName>
        <fullName evidence="1">Helix-turn-helix domain-containing protein</fullName>
    </recommendedName>
</protein>
<accession>A0A2H0WQ95</accession>
<evidence type="ECO:0000259" key="1">
    <source>
        <dbReference type="Pfam" id="PF12728"/>
    </source>
</evidence>
<reference evidence="3" key="1">
    <citation type="submission" date="2017-09" db="EMBL/GenBank/DDBJ databases">
        <title>Depth-based differentiation of microbial function through sediment-hosted aquifers and enrichment of novel symbionts in the deep terrestrial subsurface.</title>
        <authorList>
            <person name="Probst A.J."/>
            <person name="Ladd B."/>
            <person name="Jarett J.K."/>
            <person name="Geller-Mcgrath D.E."/>
            <person name="Sieber C.M.K."/>
            <person name="Emerson J.B."/>
            <person name="Anantharaman K."/>
            <person name="Thomas B.C."/>
            <person name="Malmstrom R."/>
            <person name="Stieglmeier M."/>
            <person name="Klingl A."/>
            <person name="Woyke T."/>
            <person name="Ryan C.M."/>
            <person name="Banfield J.F."/>
        </authorList>
    </citation>
    <scope>NUCLEOTIDE SEQUENCE [LARGE SCALE GENOMIC DNA]</scope>
</reference>
<dbReference type="Pfam" id="PF12728">
    <property type="entry name" value="HTH_17"/>
    <property type="match status" value="1"/>
</dbReference>
<feature type="domain" description="Helix-turn-helix" evidence="1">
    <location>
        <begin position="6"/>
        <end position="56"/>
    </location>
</feature>
<evidence type="ECO:0000313" key="2">
    <source>
        <dbReference type="EMBL" id="PIS14797.1"/>
    </source>
</evidence>
<name>A0A2H0WQ95_9BACT</name>
<comment type="caution">
    <text evidence="2">The sequence shown here is derived from an EMBL/GenBank/DDBJ whole genome shotgun (WGS) entry which is preliminary data.</text>
</comment>
<dbReference type="InterPro" id="IPR009061">
    <property type="entry name" value="DNA-bd_dom_put_sf"/>
</dbReference>
<dbReference type="InterPro" id="IPR041657">
    <property type="entry name" value="HTH_17"/>
</dbReference>
<gene>
    <name evidence="2" type="ORF">COT64_00750</name>
</gene>
<dbReference type="Proteomes" id="UP000230775">
    <property type="component" value="Unassembled WGS sequence"/>
</dbReference>
<dbReference type="Gene3D" id="1.10.1660.10">
    <property type="match status" value="1"/>
</dbReference>